<dbReference type="SUPFAM" id="SSF56112">
    <property type="entry name" value="Protein kinase-like (PK-like)"/>
    <property type="match status" value="1"/>
</dbReference>
<dbReference type="InterPro" id="IPR000719">
    <property type="entry name" value="Prot_kinase_dom"/>
</dbReference>
<evidence type="ECO:0000256" key="3">
    <source>
        <dbReference type="ARBA" id="ARBA00022741"/>
    </source>
</evidence>
<dbReference type="GO" id="GO:0000307">
    <property type="term" value="C:cyclin-dependent protein kinase holoenzyme complex"/>
    <property type="evidence" value="ECO:0007669"/>
    <property type="project" value="TreeGrafter"/>
</dbReference>
<keyword evidence="3" id="KW-0547">Nucleotide-binding</keyword>
<feature type="compositionally biased region" description="Basic and acidic residues" evidence="7">
    <location>
        <begin position="1"/>
        <end position="21"/>
    </location>
</feature>
<dbReference type="EC" id="2.7.11.22" evidence="2"/>
<keyword evidence="10" id="KW-1185">Reference proteome</keyword>
<dbReference type="Gene3D" id="1.10.510.10">
    <property type="entry name" value="Transferase(Phosphotransferase) domain 1"/>
    <property type="match status" value="1"/>
</dbReference>
<evidence type="ECO:0000256" key="5">
    <source>
        <dbReference type="ARBA" id="ARBA00047811"/>
    </source>
</evidence>
<evidence type="ECO:0000313" key="10">
    <source>
        <dbReference type="Proteomes" id="UP000799766"/>
    </source>
</evidence>
<evidence type="ECO:0000259" key="8">
    <source>
        <dbReference type="PROSITE" id="PS50011"/>
    </source>
</evidence>
<comment type="catalytic activity">
    <reaction evidence="5">
        <text>L-threonyl-[protein] + ATP = O-phospho-L-threonyl-[protein] + ADP + H(+)</text>
        <dbReference type="Rhea" id="RHEA:46608"/>
        <dbReference type="Rhea" id="RHEA-COMP:11060"/>
        <dbReference type="Rhea" id="RHEA-COMP:11605"/>
        <dbReference type="ChEBI" id="CHEBI:15378"/>
        <dbReference type="ChEBI" id="CHEBI:30013"/>
        <dbReference type="ChEBI" id="CHEBI:30616"/>
        <dbReference type="ChEBI" id="CHEBI:61977"/>
        <dbReference type="ChEBI" id="CHEBI:456216"/>
        <dbReference type="EC" id="2.7.11.22"/>
    </reaction>
</comment>
<dbReference type="GO" id="GO:0007165">
    <property type="term" value="P:signal transduction"/>
    <property type="evidence" value="ECO:0007669"/>
    <property type="project" value="TreeGrafter"/>
</dbReference>
<dbReference type="InterPro" id="IPR011009">
    <property type="entry name" value="Kinase-like_dom_sf"/>
</dbReference>
<comment type="catalytic activity">
    <reaction evidence="6">
        <text>L-seryl-[protein] + ATP = O-phospho-L-seryl-[protein] + ADP + H(+)</text>
        <dbReference type="Rhea" id="RHEA:17989"/>
        <dbReference type="Rhea" id="RHEA-COMP:9863"/>
        <dbReference type="Rhea" id="RHEA-COMP:11604"/>
        <dbReference type="ChEBI" id="CHEBI:15378"/>
        <dbReference type="ChEBI" id="CHEBI:29999"/>
        <dbReference type="ChEBI" id="CHEBI:30616"/>
        <dbReference type="ChEBI" id="CHEBI:83421"/>
        <dbReference type="ChEBI" id="CHEBI:456216"/>
        <dbReference type="EC" id="2.7.11.22"/>
    </reaction>
</comment>
<keyword evidence="4" id="KW-0067">ATP-binding</keyword>
<dbReference type="GO" id="GO:0005634">
    <property type="term" value="C:nucleus"/>
    <property type="evidence" value="ECO:0007669"/>
    <property type="project" value="TreeGrafter"/>
</dbReference>
<protein>
    <recommendedName>
        <fullName evidence="2">cyclin-dependent kinase</fullName>
        <ecNumber evidence="2">2.7.11.22</ecNumber>
    </recommendedName>
</protein>
<evidence type="ECO:0000256" key="4">
    <source>
        <dbReference type="ARBA" id="ARBA00022840"/>
    </source>
</evidence>
<dbReference type="GO" id="GO:0010389">
    <property type="term" value="P:regulation of G2/M transition of mitotic cell cycle"/>
    <property type="evidence" value="ECO:0007669"/>
    <property type="project" value="TreeGrafter"/>
</dbReference>
<accession>A0A6A6NTZ8</accession>
<dbReference type="InterPro" id="IPR008271">
    <property type="entry name" value="Ser/Thr_kinase_AS"/>
</dbReference>
<dbReference type="PROSITE" id="PS00108">
    <property type="entry name" value="PROTEIN_KINASE_ST"/>
    <property type="match status" value="1"/>
</dbReference>
<evidence type="ECO:0000313" key="9">
    <source>
        <dbReference type="EMBL" id="KAF2455240.1"/>
    </source>
</evidence>
<dbReference type="PANTHER" id="PTHR24056">
    <property type="entry name" value="CELL DIVISION PROTEIN KINASE"/>
    <property type="match status" value="1"/>
</dbReference>
<dbReference type="GO" id="GO:0004693">
    <property type="term" value="F:cyclin-dependent protein serine/threonine kinase activity"/>
    <property type="evidence" value="ECO:0007669"/>
    <property type="project" value="UniProtKB-EC"/>
</dbReference>
<sequence length="334" mass="36692">MTDALLDHGHSDAQDTGRPDDSLPDADGLAIGKYARATHHKDGLFSSVYRAEVPAEAPAGSAGSTHVVALKVTFPSAMTPPHDSEREARMLVKLRFSSVIPLIETFSQPGGRLVLVFPFMPCDLATACRRRDFKHEAAKTCLRDLFSAIAYLHSLNVIHRDIKPSNVLLKSPTGPAYLADFGIAWSQDEPPSEPADAKITDVGTTCYRPPELLFGNTRYDHTLDLWAAGCVVAEVTDGSHDTLFDSGELGSELALIHSIFDSLGTPDLQTWPEAALFPDWGKMVFYDYQPKGWSKLLPNTPDTARDLVSQLVRYQSSERLPAEQALQHPYFVES</sequence>
<dbReference type="FunFam" id="1.10.510.10:FF:000924">
    <property type="entry name" value="Cell division protein kinase (Ctk1), putative"/>
    <property type="match status" value="1"/>
</dbReference>
<dbReference type="SMART" id="SM00220">
    <property type="entry name" value="S_TKc"/>
    <property type="match status" value="1"/>
</dbReference>
<proteinExistence type="inferred from homology"/>
<dbReference type="GO" id="GO:0005524">
    <property type="term" value="F:ATP binding"/>
    <property type="evidence" value="ECO:0007669"/>
    <property type="project" value="UniProtKB-KW"/>
</dbReference>
<dbReference type="OrthoDB" id="413582at2759"/>
<dbReference type="GO" id="GO:0010468">
    <property type="term" value="P:regulation of gene expression"/>
    <property type="evidence" value="ECO:0007669"/>
    <property type="project" value="TreeGrafter"/>
</dbReference>
<reference evidence="9" key="1">
    <citation type="journal article" date="2020" name="Stud. Mycol.">
        <title>101 Dothideomycetes genomes: a test case for predicting lifestyles and emergence of pathogens.</title>
        <authorList>
            <person name="Haridas S."/>
            <person name="Albert R."/>
            <person name="Binder M."/>
            <person name="Bloem J."/>
            <person name="Labutti K."/>
            <person name="Salamov A."/>
            <person name="Andreopoulos B."/>
            <person name="Baker S."/>
            <person name="Barry K."/>
            <person name="Bills G."/>
            <person name="Bluhm B."/>
            <person name="Cannon C."/>
            <person name="Castanera R."/>
            <person name="Culley D."/>
            <person name="Daum C."/>
            <person name="Ezra D."/>
            <person name="Gonzalez J."/>
            <person name="Henrissat B."/>
            <person name="Kuo A."/>
            <person name="Liang C."/>
            <person name="Lipzen A."/>
            <person name="Lutzoni F."/>
            <person name="Magnuson J."/>
            <person name="Mondo S."/>
            <person name="Nolan M."/>
            <person name="Ohm R."/>
            <person name="Pangilinan J."/>
            <person name="Park H.-J."/>
            <person name="Ramirez L."/>
            <person name="Alfaro M."/>
            <person name="Sun H."/>
            <person name="Tritt A."/>
            <person name="Yoshinaga Y."/>
            <person name="Zwiers L.-H."/>
            <person name="Turgeon B."/>
            <person name="Goodwin S."/>
            <person name="Spatafora J."/>
            <person name="Crous P."/>
            <person name="Grigoriev I."/>
        </authorList>
    </citation>
    <scope>NUCLEOTIDE SEQUENCE</scope>
    <source>
        <strain evidence="9">ATCC 16933</strain>
    </source>
</reference>
<name>A0A6A6NTZ8_9PEZI</name>
<dbReference type="PANTHER" id="PTHR24056:SF576">
    <property type="entry name" value="SERINE_THREONINE-PROTEIN KINASE CSK1"/>
    <property type="match status" value="1"/>
</dbReference>
<evidence type="ECO:0000256" key="2">
    <source>
        <dbReference type="ARBA" id="ARBA00012425"/>
    </source>
</evidence>
<feature type="region of interest" description="Disordered" evidence="7">
    <location>
        <begin position="1"/>
        <end position="25"/>
    </location>
</feature>
<dbReference type="Pfam" id="PF00069">
    <property type="entry name" value="Pkinase"/>
    <property type="match status" value="1"/>
</dbReference>
<gene>
    <name evidence="9" type="ORF">BDY21DRAFT_350231</name>
</gene>
<evidence type="ECO:0000256" key="7">
    <source>
        <dbReference type="SAM" id="MobiDB-lite"/>
    </source>
</evidence>
<evidence type="ECO:0000256" key="6">
    <source>
        <dbReference type="ARBA" id="ARBA00048367"/>
    </source>
</evidence>
<dbReference type="EMBL" id="MU001687">
    <property type="protein sequence ID" value="KAF2455240.1"/>
    <property type="molecule type" value="Genomic_DNA"/>
</dbReference>
<dbReference type="GO" id="GO:0005737">
    <property type="term" value="C:cytoplasm"/>
    <property type="evidence" value="ECO:0007669"/>
    <property type="project" value="TreeGrafter"/>
</dbReference>
<dbReference type="AlphaFoldDB" id="A0A6A6NTZ8"/>
<organism evidence="9 10">
    <name type="scientific">Lineolata rhizophorae</name>
    <dbReference type="NCBI Taxonomy" id="578093"/>
    <lineage>
        <taxon>Eukaryota</taxon>
        <taxon>Fungi</taxon>
        <taxon>Dikarya</taxon>
        <taxon>Ascomycota</taxon>
        <taxon>Pezizomycotina</taxon>
        <taxon>Dothideomycetes</taxon>
        <taxon>Dothideomycetes incertae sedis</taxon>
        <taxon>Lineolatales</taxon>
        <taxon>Lineolataceae</taxon>
        <taxon>Lineolata</taxon>
    </lineage>
</organism>
<dbReference type="GO" id="GO:0000082">
    <property type="term" value="P:G1/S transition of mitotic cell cycle"/>
    <property type="evidence" value="ECO:0007669"/>
    <property type="project" value="TreeGrafter"/>
</dbReference>
<dbReference type="Proteomes" id="UP000799766">
    <property type="component" value="Unassembled WGS sequence"/>
</dbReference>
<dbReference type="Gene3D" id="3.30.200.20">
    <property type="entry name" value="Phosphorylase Kinase, domain 1"/>
    <property type="match status" value="1"/>
</dbReference>
<evidence type="ECO:0000256" key="1">
    <source>
        <dbReference type="ARBA" id="ARBA00006485"/>
    </source>
</evidence>
<dbReference type="InterPro" id="IPR050108">
    <property type="entry name" value="CDK"/>
</dbReference>
<dbReference type="PROSITE" id="PS50011">
    <property type="entry name" value="PROTEIN_KINASE_DOM"/>
    <property type="match status" value="1"/>
</dbReference>
<feature type="domain" description="Protein kinase" evidence="8">
    <location>
        <begin position="34"/>
        <end position="331"/>
    </location>
</feature>
<dbReference type="GO" id="GO:0030332">
    <property type="term" value="F:cyclin binding"/>
    <property type="evidence" value="ECO:0007669"/>
    <property type="project" value="TreeGrafter"/>
</dbReference>
<comment type="similarity">
    <text evidence="1">Belongs to the protein kinase superfamily. CMGC Ser/Thr protein kinase family. CDC2/CDKX subfamily.</text>
</comment>